<dbReference type="EMBL" id="CM039430">
    <property type="protein sequence ID" value="KAI4345505.1"/>
    <property type="molecule type" value="Genomic_DNA"/>
</dbReference>
<organism evidence="1 2">
    <name type="scientific">Bauhinia variegata</name>
    <name type="common">Purple orchid tree</name>
    <name type="synonym">Phanera variegata</name>
    <dbReference type="NCBI Taxonomy" id="167791"/>
    <lineage>
        <taxon>Eukaryota</taxon>
        <taxon>Viridiplantae</taxon>
        <taxon>Streptophyta</taxon>
        <taxon>Embryophyta</taxon>
        <taxon>Tracheophyta</taxon>
        <taxon>Spermatophyta</taxon>
        <taxon>Magnoliopsida</taxon>
        <taxon>eudicotyledons</taxon>
        <taxon>Gunneridae</taxon>
        <taxon>Pentapetalae</taxon>
        <taxon>rosids</taxon>
        <taxon>fabids</taxon>
        <taxon>Fabales</taxon>
        <taxon>Fabaceae</taxon>
        <taxon>Cercidoideae</taxon>
        <taxon>Cercideae</taxon>
        <taxon>Bauhiniinae</taxon>
        <taxon>Bauhinia</taxon>
    </lineage>
</organism>
<protein>
    <submittedName>
        <fullName evidence="1">Uncharacterized protein</fullName>
    </submittedName>
</protein>
<reference evidence="1 2" key="1">
    <citation type="journal article" date="2022" name="DNA Res.">
        <title>Chromosomal-level genome assembly of the orchid tree Bauhinia variegata (Leguminosae; Cercidoideae) supports the allotetraploid origin hypothesis of Bauhinia.</title>
        <authorList>
            <person name="Zhong Y."/>
            <person name="Chen Y."/>
            <person name="Zheng D."/>
            <person name="Pang J."/>
            <person name="Liu Y."/>
            <person name="Luo S."/>
            <person name="Meng S."/>
            <person name="Qian L."/>
            <person name="Wei D."/>
            <person name="Dai S."/>
            <person name="Zhou R."/>
        </authorList>
    </citation>
    <scope>NUCLEOTIDE SEQUENCE [LARGE SCALE GENOMIC DNA]</scope>
    <source>
        <strain evidence="1">BV-YZ2020</strain>
    </source>
</reference>
<gene>
    <name evidence="1" type="ORF">L6164_012621</name>
</gene>
<evidence type="ECO:0000313" key="1">
    <source>
        <dbReference type="EMBL" id="KAI4345505.1"/>
    </source>
</evidence>
<name>A0ACB9P9U1_BAUVA</name>
<sequence length="130" mass="14455">MGKKKKNVPQKETVLEFKVSMHCNACERTVAKAISKCQGVEKFTTDMKNHRVVVTGRIDPKKVLKKLKQKTGKRVEALAVKEDMEENGESGPVSEPVLVQPIITDIDGCIESEEAFMMFSDENPNACAVM</sequence>
<comment type="caution">
    <text evidence="1">The sequence shown here is derived from an EMBL/GenBank/DDBJ whole genome shotgun (WGS) entry which is preliminary data.</text>
</comment>
<proteinExistence type="predicted"/>
<dbReference type="Proteomes" id="UP000828941">
    <property type="component" value="Chromosome 5"/>
</dbReference>
<keyword evidence="2" id="KW-1185">Reference proteome</keyword>
<evidence type="ECO:0000313" key="2">
    <source>
        <dbReference type="Proteomes" id="UP000828941"/>
    </source>
</evidence>
<accession>A0ACB9P9U1</accession>